<dbReference type="Proteomes" id="UP001165941">
    <property type="component" value="Unassembled WGS sequence"/>
</dbReference>
<reference evidence="1" key="1">
    <citation type="submission" date="2018-05" db="EMBL/GenBank/DDBJ databases">
        <authorList>
            <person name="Pedro S.L.S."/>
            <person name="Freitas R.C."/>
            <person name="Barreto A.S."/>
            <person name="Lima A.O.S."/>
        </authorList>
    </citation>
    <scope>NUCLEOTIDE SEQUENCE</scope>
    <source>
        <strain evidence="1">BP203</strain>
        <tissue evidence="1">Muscle</tissue>
    </source>
</reference>
<sequence length="215" mass="23994">MSEFRIHHDVNELLSLLRVHGGDGAEVYIDLLQKNRTPYVTTTVSVHSAKVKIAEFSRTPEDFLKKYDELKSKNTRNLDPLVYLLSKLTEDRETLQYLQQNAKERAELAAGAPAAASRISVQELEELRKQLGSMATGPTWQQVTHRLLTAGASPQQGGLSPVETAGRFCAVTWALCCPWPRGKEQCLPDTVLHVPIPGQQWVVMCQCLGWLLPGF</sequence>
<keyword evidence="2" id="KW-1185">Reference proteome</keyword>
<gene>
    <name evidence="1" type="ORF">BU61_9775</name>
</gene>
<proteinExistence type="predicted"/>
<evidence type="ECO:0000313" key="1">
    <source>
        <dbReference type="EMBL" id="NIG61272.1"/>
    </source>
</evidence>
<name>A0ABX0SB63_PONBL</name>
<organism evidence="1 2">
    <name type="scientific">Pontoporia blainvillei</name>
    <name type="common">Franciscana</name>
    <name type="synonym">Delphinus blainvillei</name>
    <dbReference type="NCBI Taxonomy" id="48723"/>
    <lineage>
        <taxon>Eukaryota</taxon>
        <taxon>Metazoa</taxon>
        <taxon>Chordata</taxon>
        <taxon>Craniata</taxon>
        <taxon>Vertebrata</taxon>
        <taxon>Euteleostomi</taxon>
        <taxon>Mammalia</taxon>
        <taxon>Eutheria</taxon>
        <taxon>Laurasiatheria</taxon>
        <taxon>Artiodactyla</taxon>
        <taxon>Whippomorpha</taxon>
        <taxon>Cetacea</taxon>
        <taxon>Odontoceti</taxon>
        <taxon>Pontoporiidae</taxon>
        <taxon>Pontoporia</taxon>
    </lineage>
</organism>
<comment type="caution">
    <text evidence="1">The sequence shown here is derived from an EMBL/GenBank/DDBJ whole genome shotgun (WGS) entry which is preliminary data.</text>
</comment>
<protein>
    <submittedName>
        <fullName evidence="1">Gamma-tubulin complex component 2</fullName>
    </submittedName>
</protein>
<dbReference type="EMBL" id="PGGH01274915">
    <property type="protein sequence ID" value="NIG61272.1"/>
    <property type="molecule type" value="Genomic_DNA"/>
</dbReference>
<accession>A0ABX0SB63</accession>
<evidence type="ECO:0000313" key="2">
    <source>
        <dbReference type="Proteomes" id="UP001165941"/>
    </source>
</evidence>